<comment type="caution">
    <text evidence="8">The sequence shown here is derived from an EMBL/GenBank/DDBJ whole genome shotgun (WGS) entry which is preliminary data.</text>
</comment>
<sequence length="185" mass="20714">MTTEIMQDTKGRMNKATEALTRELGTIRAGRANPTILDRVTVNYYGADTPLNQLANISAAEARLLTIQPYDKSILGDIEKAILMADLGLTPNNDGDIIRLAIPALTEERRKELVKQVKKAGEEAKVAVRNIRRDANDQLKKAEKNGELTEDEHHRFADQVQKLTDDTISKIDEICSNKEKEIMEV</sequence>
<dbReference type="InterPro" id="IPR036191">
    <property type="entry name" value="RRF_sf"/>
</dbReference>
<dbReference type="InterPro" id="IPR002661">
    <property type="entry name" value="Ribosome_recyc_fac"/>
</dbReference>
<dbReference type="Proteomes" id="UP000656813">
    <property type="component" value="Unassembled WGS sequence"/>
</dbReference>
<keyword evidence="4 5" id="KW-0648">Protein biosynthesis</keyword>
<reference evidence="8" key="1">
    <citation type="journal article" date="2014" name="Int. J. Syst. Evol. Microbiol.">
        <title>Complete genome sequence of Corynebacterium casei LMG S-19264T (=DSM 44701T), isolated from a smear-ripened cheese.</title>
        <authorList>
            <consortium name="US DOE Joint Genome Institute (JGI-PGF)"/>
            <person name="Walter F."/>
            <person name="Albersmeier A."/>
            <person name="Kalinowski J."/>
            <person name="Ruckert C."/>
        </authorList>
    </citation>
    <scope>NUCLEOTIDE SEQUENCE</scope>
    <source>
        <strain evidence="8">CGMCC 1.12777</strain>
    </source>
</reference>
<dbReference type="GO" id="GO:0006415">
    <property type="term" value="P:translational termination"/>
    <property type="evidence" value="ECO:0007669"/>
    <property type="project" value="UniProtKB-UniRule"/>
</dbReference>
<comment type="similarity">
    <text evidence="2 5">Belongs to the RRF family.</text>
</comment>
<keyword evidence="6" id="KW-0175">Coiled coil</keyword>
<organism evidence="8 9">
    <name type="scientific">Pullulanibacillus pueri</name>
    <dbReference type="NCBI Taxonomy" id="1437324"/>
    <lineage>
        <taxon>Bacteria</taxon>
        <taxon>Bacillati</taxon>
        <taxon>Bacillota</taxon>
        <taxon>Bacilli</taxon>
        <taxon>Bacillales</taxon>
        <taxon>Sporolactobacillaceae</taxon>
        <taxon>Pullulanibacillus</taxon>
    </lineage>
</organism>
<gene>
    <name evidence="5 8" type="primary">frr</name>
    <name evidence="8" type="ORF">GCM10007096_21040</name>
</gene>
<evidence type="ECO:0000313" key="9">
    <source>
        <dbReference type="Proteomes" id="UP000656813"/>
    </source>
</evidence>
<dbReference type="SUPFAM" id="SSF55194">
    <property type="entry name" value="Ribosome recycling factor, RRF"/>
    <property type="match status" value="1"/>
</dbReference>
<dbReference type="FunFam" id="1.10.132.20:FF:000001">
    <property type="entry name" value="Ribosome-recycling factor"/>
    <property type="match status" value="1"/>
</dbReference>
<dbReference type="RefSeq" id="WP_188497361.1">
    <property type="nucleotide sequence ID" value="NZ_BMFV01000014.1"/>
</dbReference>
<dbReference type="GO" id="GO:0043023">
    <property type="term" value="F:ribosomal large subunit binding"/>
    <property type="evidence" value="ECO:0007669"/>
    <property type="project" value="TreeGrafter"/>
</dbReference>
<dbReference type="Pfam" id="PF01765">
    <property type="entry name" value="RRF"/>
    <property type="match status" value="1"/>
</dbReference>
<evidence type="ECO:0000256" key="2">
    <source>
        <dbReference type="ARBA" id="ARBA00005912"/>
    </source>
</evidence>
<dbReference type="HAMAP" id="MF_00040">
    <property type="entry name" value="RRF"/>
    <property type="match status" value="1"/>
</dbReference>
<keyword evidence="3 5" id="KW-0963">Cytoplasm</keyword>
<evidence type="ECO:0000256" key="6">
    <source>
        <dbReference type="SAM" id="Coils"/>
    </source>
</evidence>
<protein>
    <recommendedName>
        <fullName evidence="5">Ribosome-recycling factor</fullName>
        <shortName evidence="5">RRF</shortName>
    </recommendedName>
    <alternativeName>
        <fullName evidence="5">Ribosome-releasing factor</fullName>
    </alternativeName>
</protein>
<comment type="subcellular location">
    <subcellularLocation>
        <location evidence="1 5">Cytoplasm</location>
    </subcellularLocation>
</comment>
<reference evidence="8" key="2">
    <citation type="submission" date="2020-09" db="EMBL/GenBank/DDBJ databases">
        <authorList>
            <person name="Sun Q."/>
            <person name="Zhou Y."/>
        </authorList>
    </citation>
    <scope>NUCLEOTIDE SEQUENCE</scope>
    <source>
        <strain evidence="8">CGMCC 1.12777</strain>
    </source>
</reference>
<keyword evidence="9" id="KW-1185">Reference proteome</keyword>
<dbReference type="Gene3D" id="3.30.1360.40">
    <property type="match status" value="1"/>
</dbReference>
<evidence type="ECO:0000256" key="5">
    <source>
        <dbReference type="HAMAP-Rule" id="MF_00040"/>
    </source>
</evidence>
<dbReference type="GO" id="GO:0005737">
    <property type="term" value="C:cytoplasm"/>
    <property type="evidence" value="ECO:0007669"/>
    <property type="project" value="UniProtKB-SubCell"/>
</dbReference>
<feature type="coiled-coil region" evidence="6">
    <location>
        <begin position="125"/>
        <end position="152"/>
    </location>
</feature>
<dbReference type="CDD" id="cd00520">
    <property type="entry name" value="RRF"/>
    <property type="match status" value="1"/>
</dbReference>
<accession>A0A8J3ELR4</accession>
<name>A0A8J3ELR4_9BACL</name>
<proteinExistence type="inferred from homology"/>
<dbReference type="FunFam" id="3.30.1360.40:FF:000001">
    <property type="entry name" value="Ribosome-recycling factor"/>
    <property type="match status" value="1"/>
</dbReference>
<evidence type="ECO:0000256" key="1">
    <source>
        <dbReference type="ARBA" id="ARBA00004496"/>
    </source>
</evidence>
<dbReference type="Gene3D" id="1.10.132.20">
    <property type="entry name" value="Ribosome-recycling factor"/>
    <property type="match status" value="1"/>
</dbReference>
<evidence type="ECO:0000256" key="4">
    <source>
        <dbReference type="ARBA" id="ARBA00022917"/>
    </source>
</evidence>
<feature type="domain" description="Ribosome recycling factor" evidence="7">
    <location>
        <begin position="21"/>
        <end position="183"/>
    </location>
</feature>
<dbReference type="EMBL" id="BMFV01000014">
    <property type="protein sequence ID" value="GGH82122.1"/>
    <property type="molecule type" value="Genomic_DNA"/>
</dbReference>
<comment type="function">
    <text evidence="5">Responsible for the release of ribosomes from messenger RNA at the termination of protein biosynthesis. May increase the efficiency of translation by recycling ribosomes from one round of translation to another.</text>
</comment>
<dbReference type="NCBIfam" id="TIGR00496">
    <property type="entry name" value="frr"/>
    <property type="match status" value="1"/>
</dbReference>
<dbReference type="PANTHER" id="PTHR20982">
    <property type="entry name" value="RIBOSOME RECYCLING FACTOR"/>
    <property type="match status" value="1"/>
</dbReference>
<dbReference type="AlphaFoldDB" id="A0A8J3ELR4"/>
<dbReference type="PANTHER" id="PTHR20982:SF3">
    <property type="entry name" value="MITOCHONDRIAL RIBOSOME RECYCLING FACTOR PSEUDO 1"/>
    <property type="match status" value="1"/>
</dbReference>
<dbReference type="InterPro" id="IPR023584">
    <property type="entry name" value="Ribosome_recyc_fac_dom"/>
</dbReference>
<evidence type="ECO:0000256" key="3">
    <source>
        <dbReference type="ARBA" id="ARBA00022490"/>
    </source>
</evidence>
<evidence type="ECO:0000313" key="8">
    <source>
        <dbReference type="EMBL" id="GGH82122.1"/>
    </source>
</evidence>
<evidence type="ECO:0000259" key="7">
    <source>
        <dbReference type="Pfam" id="PF01765"/>
    </source>
</evidence>